<protein>
    <recommendedName>
        <fullName evidence="8">Bifunctional chorismate mutase/prephenate dehydratase</fullName>
        <ecNumber evidence="7">4.2.1.51</ecNumber>
        <ecNumber evidence="6">5.4.99.5</ecNumber>
    </recommendedName>
    <alternativeName>
        <fullName evidence="17">Chorismate mutase-prephenate dehydratase</fullName>
    </alternativeName>
    <alternativeName>
        <fullName evidence="16">p-protein</fullName>
    </alternativeName>
</protein>
<evidence type="ECO:0000256" key="14">
    <source>
        <dbReference type="ARBA" id="ARBA00023239"/>
    </source>
</evidence>
<evidence type="ECO:0000259" key="22">
    <source>
        <dbReference type="PROSITE" id="PS51671"/>
    </source>
</evidence>
<dbReference type="InterPro" id="IPR002912">
    <property type="entry name" value="ACT_dom"/>
</dbReference>
<evidence type="ECO:0000256" key="1">
    <source>
        <dbReference type="ARBA" id="ARBA00000824"/>
    </source>
</evidence>
<keyword evidence="9" id="KW-0963">Cytoplasm</keyword>
<keyword evidence="13 23" id="KW-0413">Isomerase</keyword>
<dbReference type="EMBL" id="CP012541">
    <property type="protein sequence ID" value="ALF48089.1"/>
    <property type="molecule type" value="Genomic_DNA"/>
</dbReference>
<evidence type="ECO:0000256" key="3">
    <source>
        <dbReference type="ARBA" id="ARBA00004496"/>
    </source>
</evidence>
<evidence type="ECO:0000259" key="21">
    <source>
        <dbReference type="PROSITE" id="PS51171"/>
    </source>
</evidence>
<evidence type="ECO:0000256" key="16">
    <source>
        <dbReference type="ARBA" id="ARBA00031175"/>
    </source>
</evidence>
<keyword evidence="14 23" id="KW-0456">Lyase</keyword>
<dbReference type="GO" id="GO:0009094">
    <property type="term" value="P:L-phenylalanine biosynthetic process"/>
    <property type="evidence" value="ECO:0007669"/>
    <property type="project" value="UniProtKB-UniPathway"/>
</dbReference>
<dbReference type="Proteomes" id="UP000066049">
    <property type="component" value="Chromosome"/>
</dbReference>
<gene>
    <name evidence="23" type="primary">pheA</name>
    <name evidence="23" type="ORF">CCON33237_1437</name>
</gene>
<evidence type="ECO:0000256" key="8">
    <source>
        <dbReference type="ARBA" id="ARBA00014401"/>
    </source>
</evidence>
<feature type="site" description="Essential for prephenate dehydratase activity" evidence="19">
    <location>
        <position position="259"/>
    </location>
</feature>
<keyword evidence="11" id="KW-0057">Aromatic amino acid biosynthesis</keyword>
<dbReference type="InterPro" id="IPR036979">
    <property type="entry name" value="CM_dom_sf"/>
</dbReference>
<dbReference type="EC" id="4.2.1.51" evidence="7"/>
<dbReference type="UniPathway" id="UPA00121">
    <property type="reaction ID" value="UER00345"/>
</dbReference>
<dbReference type="Pfam" id="PF00800">
    <property type="entry name" value="PDT"/>
    <property type="match status" value="1"/>
</dbReference>
<dbReference type="GO" id="GO:0005737">
    <property type="term" value="C:cytoplasm"/>
    <property type="evidence" value="ECO:0007669"/>
    <property type="project" value="UniProtKB-SubCell"/>
</dbReference>
<evidence type="ECO:0000256" key="2">
    <source>
        <dbReference type="ARBA" id="ARBA00002364"/>
    </source>
</evidence>
<evidence type="ECO:0000256" key="19">
    <source>
        <dbReference type="PIRSR" id="PIRSR001500-2"/>
    </source>
</evidence>
<evidence type="ECO:0000256" key="13">
    <source>
        <dbReference type="ARBA" id="ARBA00023235"/>
    </source>
</evidence>
<dbReference type="PANTHER" id="PTHR21022">
    <property type="entry name" value="PREPHENATE DEHYDRATASE P PROTEIN"/>
    <property type="match status" value="1"/>
</dbReference>
<dbReference type="GO" id="GO:0004106">
    <property type="term" value="F:chorismate mutase activity"/>
    <property type="evidence" value="ECO:0007669"/>
    <property type="project" value="UniProtKB-EC"/>
</dbReference>
<evidence type="ECO:0000256" key="9">
    <source>
        <dbReference type="ARBA" id="ARBA00022490"/>
    </source>
</evidence>
<dbReference type="RefSeq" id="WP_054197024.1">
    <property type="nucleotide sequence ID" value="NZ_CABMKQ010000016.1"/>
</dbReference>
<dbReference type="SMART" id="SM00830">
    <property type="entry name" value="CM_2"/>
    <property type="match status" value="1"/>
</dbReference>
<dbReference type="AlphaFoldDB" id="A0A0M4TNN4"/>
<evidence type="ECO:0000256" key="7">
    <source>
        <dbReference type="ARBA" id="ARBA00013147"/>
    </source>
</evidence>
<dbReference type="NCBIfam" id="NF008865">
    <property type="entry name" value="PRK11898.1"/>
    <property type="match status" value="1"/>
</dbReference>
<dbReference type="UniPathway" id="UPA00120">
    <property type="reaction ID" value="UER00203"/>
</dbReference>
<dbReference type="PROSITE" id="PS51671">
    <property type="entry name" value="ACT"/>
    <property type="match status" value="1"/>
</dbReference>
<dbReference type="InterPro" id="IPR045865">
    <property type="entry name" value="ACT-like_dom_sf"/>
</dbReference>
<feature type="domain" description="ACT" evidence="22">
    <location>
        <begin position="278"/>
        <end position="355"/>
    </location>
</feature>
<dbReference type="GO" id="GO:0046417">
    <property type="term" value="P:chorismate metabolic process"/>
    <property type="evidence" value="ECO:0007669"/>
    <property type="project" value="InterPro"/>
</dbReference>
<dbReference type="NCBIfam" id="TIGR01807">
    <property type="entry name" value="CM_P2"/>
    <property type="match status" value="1"/>
</dbReference>
<feature type="domain" description="Chorismate mutase" evidence="20">
    <location>
        <begin position="1"/>
        <end position="89"/>
    </location>
</feature>
<comment type="catalytic activity">
    <reaction evidence="1">
        <text>chorismate = prephenate</text>
        <dbReference type="Rhea" id="RHEA:13897"/>
        <dbReference type="ChEBI" id="CHEBI:29748"/>
        <dbReference type="ChEBI" id="CHEBI:29934"/>
        <dbReference type="EC" id="5.4.99.5"/>
    </reaction>
</comment>
<evidence type="ECO:0000256" key="17">
    <source>
        <dbReference type="ARBA" id="ARBA00031520"/>
    </source>
</evidence>
<dbReference type="InterPro" id="IPR018528">
    <property type="entry name" value="Preph_deHydtase_CS"/>
</dbReference>
<dbReference type="Pfam" id="PF01817">
    <property type="entry name" value="CM_2"/>
    <property type="match status" value="1"/>
</dbReference>
<dbReference type="EC" id="5.4.99.5" evidence="6"/>
<evidence type="ECO:0000256" key="12">
    <source>
        <dbReference type="ARBA" id="ARBA00023222"/>
    </source>
</evidence>
<dbReference type="InterPro" id="IPR002701">
    <property type="entry name" value="CM_II_prokaryot"/>
</dbReference>
<dbReference type="PROSITE" id="PS51168">
    <property type="entry name" value="CHORISMATE_MUT_2"/>
    <property type="match status" value="1"/>
</dbReference>
<keyword evidence="15" id="KW-0511">Multifunctional enzyme</keyword>
<comment type="function">
    <text evidence="2">Catalyzes the Claisen rearrangement of chorismate to prephenate and the decarboxylation/dehydration of prephenate to phenylpyruvate.</text>
</comment>
<dbReference type="SUPFAM" id="SSF55021">
    <property type="entry name" value="ACT-like"/>
    <property type="match status" value="1"/>
</dbReference>
<comment type="catalytic activity">
    <reaction evidence="18">
        <text>prephenate + H(+) = 3-phenylpyruvate + CO2 + H2O</text>
        <dbReference type="Rhea" id="RHEA:21648"/>
        <dbReference type="ChEBI" id="CHEBI:15377"/>
        <dbReference type="ChEBI" id="CHEBI:15378"/>
        <dbReference type="ChEBI" id="CHEBI:16526"/>
        <dbReference type="ChEBI" id="CHEBI:18005"/>
        <dbReference type="ChEBI" id="CHEBI:29934"/>
        <dbReference type="EC" id="4.2.1.51"/>
    </reaction>
</comment>
<evidence type="ECO:0000256" key="6">
    <source>
        <dbReference type="ARBA" id="ARBA00012404"/>
    </source>
</evidence>
<dbReference type="Gene3D" id="1.20.59.10">
    <property type="entry name" value="Chorismate mutase"/>
    <property type="match status" value="1"/>
</dbReference>
<organism evidence="23 24">
    <name type="scientific">Campylobacter concisus</name>
    <dbReference type="NCBI Taxonomy" id="199"/>
    <lineage>
        <taxon>Bacteria</taxon>
        <taxon>Pseudomonadati</taxon>
        <taxon>Campylobacterota</taxon>
        <taxon>Epsilonproteobacteria</taxon>
        <taxon>Campylobacterales</taxon>
        <taxon>Campylobacteraceae</taxon>
        <taxon>Campylobacter</taxon>
    </lineage>
</organism>
<dbReference type="SUPFAM" id="SSF48600">
    <property type="entry name" value="Chorismate mutase II"/>
    <property type="match status" value="1"/>
</dbReference>
<feature type="domain" description="Prephenate dehydratase" evidence="21">
    <location>
        <begin position="89"/>
        <end position="266"/>
    </location>
</feature>
<dbReference type="GeneID" id="28663116"/>
<keyword evidence="12" id="KW-0584">Phenylalanine biosynthesis</keyword>
<sequence length="359" mass="40633">MQELNELRKEIDSIDDLILNKLNERMKLVEQIGKLKQTSGTPIYRPERERAIINRLTSLSKDKALNKAAIEAIYLEIFAVSRNLEMPQKIVYLGPEGTYTHQAAQSRFGAMSSYLPLATIEAVFTKLAQKEAKYGVVPIENNTEGAVGATLDCLSKFSDIKIVAELYVDIHHSFVSINENLKEIKRIYSHPQGYNQCRKFLEDHLLNEVEFIPAKSTAAAAYMASIDRESAAICSKIAAKIYNVPIVYETIEDNMANRTRFLILSDFKNARVENSKTSILAKTDHSPGRLADLLSIFKNENINITKLESRPIKQREFKSIFYLDFEGHIDDEKVQNAFELAKESGAEITWLGSYLNGDE</sequence>
<evidence type="ECO:0000259" key="20">
    <source>
        <dbReference type="PROSITE" id="PS51168"/>
    </source>
</evidence>
<dbReference type="Pfam" id="PF01842">
    <property type="entry name" value="ACT"/>
    <property type="match status" value="1"/>
</dbReference>
<dbReference type="PIRSF" id="PIRSF001500">
    <property type="entry name" value="Chor_mut_pdt_Ppr"/>
    <property type="match status" value="1"/>
</dbReference>
<dbReference type="InterPro" id="IPR010957">
    <property type="entry name" value="G/b/e-P-prot_chorismate_mutase"/>
</dbReference>
<dbReference type="PROSITE" id="PS00858">
    <property type="entry name" value="PREPHENATE_DEHYDR_2"/>
    <property type="match status" value="1"/>
</dbReference>
<comment type="pathway">
    <text evidence="4">Amino-acid biosynthesis; L-phenylalanine biosynthesis; phenylpyruvate from prephenate: step 1/1.</text>
</comment>
<dbReference type="PROSITE" id="PS00857">
    <property type="entry name" value="PREPHENATE_DEHYDR_1"/>
    <property type="match status" value="1"/>
</dbReference>
<comment type="subcellular location">
    <subcellularLocation>
        <location evidence="3">Cytoplasm</location>
    </subcellularLocation>
</comment>
<name>A0A0M4TNN4_9BACT</name>
<dbReference type="KEGG" id="ccoc:CCON33237_1437"/>
<keyword evidence="10" id="KW-0028">Amino-acid biosynthesis</keyword>
<dbReference type="PATRIC" id="fig|199.248.peg.1484"/>
<evidence type="ECO:0000256" key="15">
    <source>
        <dbReference type="ARBA" id="ARBA00023268"/>
    </source>
</evidence>
<evidence type="ECO:0000313" key="23">
    <source>
        <dbReference type="EMBL" id="ALF48089.1"/>
    </source>
</evidence>
<reference evidence="24" key="1">
    <citation type="submission" date="2015-08" db="EMBL/GenBank/DDBJ databases">
        <title>Comparative genomics of the Campylobacter concisus group.</title>
        <authorList>
            <person name="Miller W.G."/>
            <person name="Yee E."/>
            <person name="Chapman M.H."/>
            <person name="Huynh S."/>
            <person name="Bono J.L."/>
            <person name="On S.L.W."/>
            <person name="St Leger J."/>
            <person name="Foster G."/>
            <person name="Parker C.T."/>
        </authorList>
    </citation>
    <scope>NUCLEOTIDE SEQUENCE [LARGE SCALE GENOMIC DNA]</scope>
    <source>
        <strain evidence="24">ATCC 33237</strain>
    </source>
</reference>
<evidence type="ECO:0000256" key="4">
    <source>
        <dbReference type="ARBA" id="ARBA00004741"/>
    </source>
</evidence>
<evidence type="ECO:0000313" key="24">
    <source>
        <dbReference type="Proteomes" id="UP000066049"/>
    </source>
</evidence>
<evidence type="ECO:0000256" key="5">
    <source>
        <dbReference type="ARBA" id="ARBA00004817"/>
    </source>
</evidence>
<dbReference type="PROSITE" id="PS51171">
    <property type="entry name" value="PREPHENATE_DEHYDR_3"/>
    <property type="match status" value="1"/>
</dbReference>
<evidence type="ECO:0000256" key="11">
    <source>
        <dbReference type="ARBA" id="ARBA00023141"/>
    </source>
</evidence>
<dbReference type="InterPro" id="IPR008242">
    <property type="entry name" value="Chor_mutase/pphenate_deHydtase"/>
</dbReference>
<accession>A0A0M4TNN4</accession>
<proteinExistence type="predicted"/>
<evidence type="ECO:0000256" key="10">
    <source>
        <dbReference type="ARBA" id="ARBA00022605"/>
    </source>
</evidence>
<dbReference type="GO" id="GO:0004664">
    <property type="term" value="F:prephenate dehydratase activity"/>
    <property type="evidence" value="ECO:0007669"/>
    <property type="project" value="UniProtKB-EC"/>
</dbReference>
<dbReference type="SUPFAM" id="SSF53850">
    <property type="entry name" value="Periplasmic binding protein-like II"/>
    <property type="match status" value="1"/>
</dbReference>
<dbReference type="Gene3D" id="3.40.190.10">
    <property type="entry name" value="Periplasmic binding protein-like II"/>
    <property type="match status" value="2"/>
</dbReference>
<dbReference type="PANTHER" id="PTHR21022:SF19">
    <property type="entry name" value="PREPHENATE DEHYDRATASE-RELATED"/>
    <property type="match status" value="1"/>
</dbReference>
<dbReference type="InterPro" id="IPR001086">
    <property type="entry name" value="Preph_deHydtase"/>
</dbReference>
<comment type="pathway">
    <text evidence="5">Metabolic intermediate biosynthesis; prephenate biosynthesis; prephenate from chorismate: step 1/1.</text>
</comment>
<dbReference type="CDD" id="cd04905">
    <property type="entry name" value="ACT_CM-PDT"/>
    <property type="match status" value="1"/>
</dbReference>
<dbReference type="InterPro" id="IPR036263">
    <property type="entry name" value="Chorismate_II_sf"/>
</dbReference>
<dbReference type="Gene3D" id="3.30.70.260">
    <property type="match status" value="1"/>
</dbReference>
<evidence type="ECO:0000256" key="18">
    <source>
        <dbReference type="ARBA" id="ARBA00047848"/>
    </source>
</evidence>
<dbReference type="CDD" id="cd13630">
    <property type="entry name" value="PBP2_PDT_1"/>
    <property type="match status" value="1"/>
</dbReference>